<dbReference type="Proteomes" id="UP001348817">
    <property type="component" value="Plasmid pFA1"/>
</dbReference>
<feature type="domain" description="DDE Tnp4" evidence="3">
    <location>
        <begin position="136"/>
        <end position="287"/>
    </location>
</feature>
<keyword evidence="4" id="KW-0614">Plasmid</keyword>
<dbReference type="Pfam" id="PF13359">
    <property type="entry name" value="DDE_Tnp_4"/>
    <property type="match status" value="1"/>
</dbReference>
<accession>A0AAU9DKH4</accession>
<gene>
    <name evidence="4" type="ORF">FUAX_41870</name>
</gene>
<protein>
    <recommendedName>
        <fullName evidence="3">DDE Tnp4 domain-containing protein</fullName>
    </recommendedName>
</protein>
<organism evidence="4 5">
    <name type="scientific">Fulvitalea axinellae</name>
    <dbReference type="NCBI Taxonomy" id="1182444"/>
    <lineage>
        <taxon>Bacteria</taxon>
        <taxon>Pseudomonadati</taxon>
        <taxon>Bacteroidota</taxon>
        <taxon>Cytophagia</taxon>
        <taxon>Cytophagales</taxon>
        <taxon>Persicobacteraceae</taxon>
        <taxon>Fulvitalea</taxon>
    </lineage>
</organism>
<keyword evidence="2" id="KW-0479">Metal-binding</keyword>
<dbReference type="RefSeq" id="WP_338394866.1">
    <property type="nucleotide sequence ID" value="NZ_AP025315.1"/>
</dbReference>
<dbReference type="GO" id="GO:0046872">
    <property type="term" value="F:metal ion binding"/>
    <property type="evidence" value="ECO:0007669"/>
    <property type="project" value="UniProtKB-KW"/>
</dbReference>
<evidence type="ECO:0000256" key="1">
    <source>
        <dbReference type="ARBA" id="ARBA00001968"/>
    </source>
</evidence>
<evidence type="ECO:0000313" key="5">
    <source>
        <dbReference type="Proteomes" id="UP001348817"/>
    </source>
</evidence>
<reference evidence="4 5" key="1">
    <citation type="submission" date="2021-12" db="EMBL/GenBank/DDBJ databases">
        <title>Genome sequencing of bacteria with rrn-lacking chromosome and rrn-plasmid.</title>
        <authorList>
            <person name="Anda M."/>
            <person name="Iwasaki W."/>
        </authorList>
    </citation>
    <scope>NUCLEOTIDE SEQUENCE [LARGE SCALE GENOMIC DNA]</scope>
    <source>
        <strain evidence="4 5">DSM 100852</strain>
        <plasmid evidence="4 5">pFA1</plasmid>
    </source>
</reference>
<evidence type="ECO:0000259" key="3">
    <source>
        <dbReference type="Pfam" id="PF13359"/>
    </source>
</evidence>
<geneLocation type="plasmid" evidence="4 5">
    <name>pFA1</name>
</geneLocation>
<evidence type="ECO:0000313" key="4">
    <source>
        <dbReference type="EMBL" id="BDD11755.1"/>
    </source>
</evidence>
<dbReference type="PANTHER" id="PTHR23080">
    <property type="entry name" value="THAP DOMAIN PROTEIN"/>
    <property type="match status" value="1"/>
</dbReference>
<dbReference type="InterPro" id="IPR027806">
    <property type="entry name" value="HARBI1_dom"/>
</dbReference>
<dbReference type="KEGG" id="fax:FUAX_41870"/>
<name>A0AAU9DKH4_9BACT</name>
<dbReference type="EMBL" id="AP025315">
    <property type="protein sequence ID" value="BDD11755.1"/>
    <property type="molecule type" value="Genomic_DNA"/>
</dbReference>
<dbReference type="AlphaFoldDB" id="A0AAU9DKH4"/>
<comment type="cofactor">
    <cofactor evidence="1">
        <name>a divalent metal cation</name>
        <dbReference type="ChEBI" id="CHEBI:60240"/>
    </cofactor>
</comment>
<evidence type="ECO:0000256" key="2">
    <source>
        <dbReference type="ARBA" id="ARBA00022723"/>
    </source>
</evidence>
<keyword evidence="5" id="KW-1185">Reference proteome</keyword>
<sequence length="294" mass="33790">MKMEKGANAKCRALTGLNQDEWITLLPVFSKLVEQRLRWYTLKGKKRKRPCYKEYENSSLPGSDRKLNFALMYSKENPNQTFYAQMFGLSQAKVSEWFSFLLPLLETSLNRLGMAPMTGGRFEYRDQGEEYLLADVTECEVPRKVNNAAQKEEYSGKSKRHTAKYLVFSAPNRKILYVSPLYPGSVHDKTIWDETEIQVDGPNILVDLGFLGADKENENVIIPHKKPKGKELTELQKQVNKGISSVRVGAEHAIGGIKRLKIIRNKIRLKYNDVRERVMMVAVGLHNLRCEFRT</sequence>
<proteinExistence type="predicted"/>